<dbReference type="SUPFAM" id="SSF74853">
    <property type="entry name" value="Lamin A/C globular tail domain"/>
    <property type="match status" value="1"/>
</dbReference>
<dbReference type="Proteomes" id="UP000230137">
    <property type="component" value="Unassembled WGS sequence"/>
</dbReference>
<gene>
    <name evidence="2" type="ORF">COX60_02955</name>
</gene>
<organism evidence="2 3">
    <name type="scientific">Candidatus Berkelbacteria bacterium CG_4_10_14_0_2_um_filter_35_9_33_12</name>
    <dbReference type="NCBI Taxonomy" id="1974499"/>
    <lineage>
        <taxon>Bacteria</taxon>
        <taxon>Candidatus Berkelbacteria</taxon>
    </lineage>
</organism>
<name>A0A2M7W3G6_9BACT</name>
<evidence type="ECO:0000313" key="2">
    <source>
        <dbReference type="EMBL" id="PJA20055.1"/>
    </source>
</evidence>
<evidence type="ECO:0000313" key="3">
    <source>
        <dbReference type="Proteomes" id="UP000230137"/>
    </source>
</evidence>
<dbReference type="InterPro" id="IPR036415">
    <property type="entry name" value="Lamin_tail_dom_sf"/>
</dbReference>
<dbReference type="EMBL" id="PFQF01000040">
    <property type="protein sequence ID" value="PJA20055.1"/>
    <property type="molecule type" value="Genomic_DNA"/>
</dbReference>
<comment type="caution">
    <text evidence="2">The sequence shown here is derived from an EMBL/GenBank/DDBJ whole genome shotgun (WGS) entry which is preliminary data.</text>
</comment>
<evidence type="ECO:0000259" key="1">
    <source>
        <dbReference type="Pfam" id="PF00932"/>
    </source>
</evidence>
<dbReference type="AlphaFoldDB" id="A0A2M7W3G6"/>
<sequence length="541" mass="62187">MTSSGEKFLVLSGVIKSQDYYLVANNNQDHNFTNGQSTLSIDPDYVSSSLSLSNSELQVKLFKNNLGNLEEIDSIGDKNNPFFGSTEPYRSMQRIGIKDGSTSQSFQSSYVCINLENCDNNFGSPRAKNIFVPEIKLLNNQVNYEINKEYNFQYENKFVAEDQRDLEVKLKYSSQEISAQQSQNNIISFNFSQAQTGCENMTLQISDQYHIEKIIEDRICFYKKIINLEIKEILANPNKDEYEYVKLFNNSNKIIDLENYYIDDMDGGSKPYQLNNIIILPKETDQLFLNNKIILNDSGDEVRILDPNLTEILKVTFKSSKDGEVVCQNNNYSKCQINELPNIIISSILPYPKTGEEEEIIIENLSQQSVNLNNYYLKDKSGKKFTLLNKIINGKEKIVLRYNETKINLNNTGLENLTLFNFNNEILSKLEYENATEGIKYLYQNNQYLWKEADDQNEININDTNGIIASFDNNNNQLTSVIVGDNDKYQLIDKYLITNIENKSAKNIDKESKNGYDNISVLSIFSLSILWKLFSKILIKV</sequence>
<protein>
    <recommendedName>
        <fullName evidence="1">LTD domain-containing protein</fullName>
    </recommendedName>
</protein>
<dbReference type="Pfam" id="PF00932">
    <property type="entry name" value="LTD"/>
    <property type="match status" value="1"/>
</dbReference>
<feature type="domain" description="LTD" evidence="1">
    <location>
        <begin position="227"/>
        <end position="317"/>
    </location>
</feature>
<dbReference type="InterPro" id="IPR001322">
    <property type="entry name" value="Lamin_tail_dom"/>
</dbReference>
<accession>A0A2M7W3G6</accession>
<reference evidence="3" key="1">
    <citation type="submission" date="2017-09" db="EMBL/GenBank/DDBJ databases">
        <title>Depth-based differentiation of microbial function through sediment-hosted aquifers and enrichment of novel symbionts in the deep terrestrial subsurface.</title>
        <authorList>
            <person name="Probst A.J."/>
            <person name="Ladd B."/>
            <person name="Jarett J.K."/>
            <person name="Geller-Mcgrath D.E."/>
            <person name="Sieber C.M.K."/>
            <person name="Emerson J.B."/>
            <person name="Anantharaman K."/>
            <person name="Thomas B.C."/>
            <person name="Malmstrom R."/>
            <person name="Stieglmeier M."/>
            <person name="Klingl A."/>
            <person name="Woyke T."/>
            <person name="Ryan C.M."/>
            <person name="Banfield J.F."/>
        </authorList>
    </citation>
    <scope>NUCLEOTIDE SEQUENCE [LARGE SCALE GENOMIC DNA]</scope>
</reference>
<proteinExistence type="predicted"/>